<evidence type="ECO:0000313" key="5">
    <source>
        <dbReference type="EMBL" id="KOO48741.1"/>
    </source>
</evidence>
<dbReference type="SUPFAM" id="SSF56801">
    <property type="entry name" value="Acetyl-CoA synthetase-like"/>
    <property type="match status" value="1"/>
</dbReference>
<organism evidence="5 6">
    <name type="scientific">Viridibacillus arvi</name>
    <dbReference type="NCBI Taxonomy" id="263475"/>
    <lineage>
        <taxon>Bacteria</taxon>
        <taxon>Bacillati</taxon>
        <taxon>Bacillota</taxon>
        <taxon>Bacilli</taxon>
        <taxon>Bacillales</taxon>
        <taxon>Caryophanaceae</taxon>
        <taxon>Viridibacillus</taxon>
    </lineage>
</organism>
<dbReference type="FunFam" id="3.30.300.30:FF:000008">
    <property type="entry name" value="2,3-dihydroxybenzoate-AMP ligase"/>
    <property type="match status" value="1"/>
</dbReference>
<dbReference type="PANTHER" id="PTHR43767:SF1">
    <property type="entry name" value="NONRIBOSOMAL PEPTIDE SYNTHASE PES1 (EUROFUNG)-RELATED"/>
    <property type="match status" value="1"/>
</dbReference>
<dbReference type="EMBL" id="LILB01000005">
    <property type="protein sequence ID" value="KOO48741.1"/>
    <property type="molecule type" value="Genomic_DNA"/>
</dbReference>
<evidence type="ECO:0000259" key="4">
    <source>
        <dbReference type="Pfam" id="PF13193"/>
    </source>
</evidence>
<comment type="similarity">
    <text evidence="1">Belongs to the ATP-dependent AMP-binding enzyme family.</text>
</comment>
<dbReference type="GO" id="GO:0016878">
    <property type="term" value="F:acid-thiol ligase activity"/>
    <property type="evidence" value="ECO:0007669"/>
    <property type="project" value="UniProtKB-ARBA"/>
</dbReference>
<feature type="domain" description="AMP-binding enzyme C-terminal" evidence="4">
    <location>
        <begin position="432"/>
        <end position="507"/>
    </location>
</feature>
<dbReference type="Gene3D" id="3.40.50.12780">
    <property type="entry name" value="N-terminal domain of ligase-like"/>
    <property type="match status" value="1"/>
</dbReference>
<dbReference type="STRING" id="263475.AMD00_09910"/>
<evidence type="ECO:0000313" key="6">
    <source>
        <dbReference type="Proteomes" id="UP000036867"/>
    </source>
</evidence>
<keyword evidence="5" id="KW-0808">Transferase</keyword>
<dbReference type="InterPro" id="IPR045851">
    <property type="entry name" value="AMP-bd_C_sf"/>
</dbReference>
<dbReference type="Pfam" id="PF00501">
    <property type="entry name" value="AMP-binding"/>
    <property type="match status" value="1"/>
</dbReference>
<proteinExistence type="inferred from homology"/>
<feature type="domain" description="AMP-dependent synthetase/ligase" evidence="3">
    <location>
        <begin position="13"/>
        <end position="382"/>
    </location>
</feature>
<gene>
    <name evidence="5" type="ORF">AMD00_09910</name>
</gene>
<dbReference type="InterPro" id="IPR000873">
    <property type="entry name" value="AMP-dep_synth/lig_dom"/>
</dbReference>
<keyword evidence="2" id="KW-0436">Ligase</keyword>
<dbReference type="Proteomes" id="UP000036867">
    <property type="component" value="Unassembled WGS sequence"/>
</dbReference>
<name>A0A0M0LCM3_9BACL</name>
<dbReference type="InterPro" id="IPR020845">
    <property type="entry name" value="AMP-binding_CS"/>
</dbReference>
<evidence type="ECO:0000256" key="2">
    <source>
        <dbReference type="ARBA" id="ARBA00022598"/>
    </source>
</evidence>
<dbReference type="Pfam" id="PF13193">
    <property type="entry name" value="AMP-binding_C"/>
    <property type="match status" value="1"/>
</dbReference>
<sequence>MDIMGHITLRSLLEERTQMYPEKTFLLFENASGEQEELSYMDFQKRVTKLENVFLDLGIQKGDHITLHLPNSIDFMVAWFAIGGIGAIMVPTNILSTSDEMEYILSHSESVLLMTEMEYIQKFEAVRKKLPLLQNILLTRFEGNHEHALNATALMEQASEKMEREIEIFSGDIAGMLYTSGTTSKPKGVQVTHANYIYAGEMIAQSISLRPEDRQFVVLPLFHGNAQYYSTMSALIVGASVALTEKFSASRYFKQAKRLGATVGSLFAAPIRMILAQQYDLEDQKNSLRLIMFAQSVAEHQLDEFEQKFDIQLLQMYGMTETIGVPLINPVHGIRKNMSIGKPSIGYEVKIVDENGVDLPEGTVGQIAVRGVPGRTLMKGYFKNEEATKEALQNNWLLTGDNARIAQDGYFYFIDRMKDMIKRSGENVAANEVESVLVEHSDVYEVAVIGVPDDIRDEAIKAFVILNEGAQVSEQMLIEFCKLKLAKFKVPDEIEFVTAFPRTPVGKIQKHILRQSIRTS</sequence>
<dbReference type="InterPro" id="IPR050237">
    <property type="entry name" value="ATP-dep_AMP-bd_enzyme"/>
</dbReference>
<evidence type="ECO:0000256" key="1">
    <source>
        <dbReference type="ARBA" id="ARBA00006432"/>
    </source>
</evidence>
<dbReference type="PANTHER" id="PTHR43767">
    <property type="entry name" value="LONG-CHAIN-FATTY-ACID--COA LIGASE"/>
    <property type="match status" value="1"/>
</dbReference>
<dbReference type="GO" id="GO:0016740">
    <property type="term" value="F:transferase activity"/>
    <property type="evidence" value="ECO:0007669"/>
    <property type="project" value="UniProtKB-KW"/>
</dbReference>
<protein>
    <submittedName>
        <fullName evidence="5">Crotonobetainyl-CoA:carnitine CoA-transferase</fullName>
    </submittedName>
</protein>
<reference evidence="6" key="1">
    <citation type="submission" date="2015-08" db="EMBL/GenBank/DDBJ databases">
        <title>Fjat-10028 dsm 16317.</title>
        <authorList>
            <person name="Liu B."/>
            <person name="Wang J."/>
            <person name="Zhu Y."/>
            <person name="Liu G."/>
            <person name="Chen Q."/>
            <person name="Chen Z."/>
            <person name="Lan J."/>
            <person name="Che J."/>
            <person name="Ge C."/>
            <person name="Shi H."/>
            <person name="Pan Z."/>
            <person name="Liu X."/>
        </authorList>
    </citation>
    <scope>NUCLEOTIDE SEQUENCE [LARGE SCALE GENOMIC DNA]</scope>
    <source>
        <strain evidence="6">DSM 16317</strain>
    </source>
</reference>
<evidence type="ECO:0000259" key="3">
    <source>
        <dbReference type="Pfam" id="PF00501"/>
    </source>
</evidence>
<dbReference type="OrthoDB" id="9762242at2"/>
<accession>A0A0M0LCM3</accession>
<dbReference type="InterPro" id="IPR025110">
    <property type="entry name" value="AMP-bd_C"/>
</dbReference>
<dbReference type="PROSITE" id="PS00455">
    <property type="entry name" value="AMP_BINDING"/>
    <property type="match status" value="1"/>
</dbReference>
<dbReference type="PATRIC" id="fig|263475.3.peg.3192"/>
<comment type="caution">
    <text evidence="5">The sequence shown here is derived from an EMBL/GenBank/DDBJ whole genome shotgun (WGS) entry which is preliminary data.</text>
</comment>
<dbReference type="InterPro" id="IPR042099">
    <property type="entry name" value="ANL_N_sf"/>
</dbReference>
<dbReference type="AlphaFoldDB" id="A0A0M0LCM3"/>
<dbReference type="Gene3D" id="3.30.300.30">
    <property type="match status" value="1"/>
</dbReference>
<keyword evidence="6" id="KW-1185">Reference proteome</keyword>